<comment type="caution">
    <text evidence="4">The sequence shown here is derived from an EMBL/GenBank/DDBJ whole genome shotgun (WGS) entry which is preliminary data.</text>
</comment>
<keyword evidence="2" id="KW-0804">Transcription</keyword>
<evidence type="ECO:0000259" key="3">
    <source>
        <dbReference type="PROSITE" id="PS50921"/>
    </source>
</evidence>
<evidence type="ECO:0000313" key="5">
    <source>
        <dbReference type="Proteomes" id="UP001141259"/>
    </source>
</evidence>
<feature type="domain" description="ANTAR" evidence="3">
    <location>
        <begin position="174"/>
        <end position="235"/>
    </location>
</feature>
<reference evidence="4" key="1">
    <citation type="submission" date="2022-08" db="EMBL/GenBank/DDBJ databases">
        <authorList>
            <person name="Tistechok S."/>
            <person name="Samborskyy M."/>
            <person name="Roman I."/>
        </authorList>
    </citation>
    <scope>NUCLEOTIDE SEQUENCE</scope>
    <source>
        <strain evidence="4">DSM 103496</strain>
    </source>
</reference>
<dbReference type="InterPro" id="IPR005561">
    <property type="entry name" value="ANTAR"/>
</dbReference>
<dbReference type="Pfam" id="PF03861">
    <property type="entry name" value="ANTAR"/>
    <property type="match status" value="1"/>
</dbReference>
<name>A0A9X3AKR5_9PSEU</name>
<dbReference type="InterPro" id="IPR012074">
    <property type="entry name" value="GAF_ANTAR"/>
</dbReference>
<keyword evidence="1" id="KW-0805">Transcription regulation</keyword>
<dbReference type="InterPro" id="IPR036388">
    <property type="entry name" value="WH-like_DNA-bd_sf"/>
</dbReference>
<organism evidence="4 5">
    <name type="scientific">Umezawaea endophytica</name>
    <dbReference type="NCBI Taxonomy" id="1654476"/>
    <lineage>
        <taxon>Bacteria</taxon>
        <taxon>Bacillati</taxon>
        <taxon>Actinomycetota</taxon>
        <taxon>Actinomycetes</taxon>
        <taxon>Pseudonocardiales</taxon>
        <taxon>Pseudonocardiaceae</taxon>
        <taxon>Umezawaea</taxon>
    </lineage>
</organism>
<dbReference type="SUPFAM" id="SSF55781">
    <property type="entry name" value="GAF domain-like"/>
    <property type="match status" value="1"/>
</dbReference>
<dbReference type="InterPro" id="IPR029016">
    <property type="entry name" value="GAF-like_dom_sf"/>
</dbReference>
<keyword evidence="5" id="KW-1185">Reference proteome</keyword>
<accession>A0A9X3AKR5</accession>
<dbReference type="EMBL" id="JANYMP010000031">
    <property type="protein sequence ID" value="MCS7483300.1"/>
    <property type="molecule type" value="Genomic_DNA"/>
</dbReference>
<dbReference type="Pfam" id="PF13185">
    <property type="entry name" value="GAF_2"/>
    <property type="match status" value="1"/>
</dbReference>
<dbReference type="GO" id="GO:0003723">
    <property type="term" value="F:RNA binding"/>
    <property type="evidence" value="ECO:0007669"/>
    <property type="project" value="InterPro"/>
</dbReference>
<dbReference type="PROSITE" id="PS50921">
    <property type="entry name" value="ANTAR"/>
    <property type="match status" value="1"/>
</dbReference>
<dbReference type="Gene3D" id="1.10.10.10">
    <property type="entry name" value="Winged helix-like DNA-binding domain superfamily/Winged helix DNA-binding domain"/>
    <property type="match status" value="1"/>
</dbReference>
<evidence type="ECO:0000313" key="4">
    <source>
        <dbReference type="EMBL" id="MCS7483300.1"/>
    </source>
</evidence>
<dbReference type="PIRSF" id="PIRSF036625">
    <property type="entry name" value="GAF_ANTAR"/>
    <property type="match status" value="1"/>
</dbReference>
<proteinExistence type="predicted"/>
<protein>
    <submittedName>
        <fullName evidence="4">GAF and ANTAR domain-containing protein</fullName>
    </submittedName>
</protein>
<dbReference type="SMART" id="SM00065">
    <property type="entry name" value="GAF"/>
    <property type="match status" value="1"/>
</dbReference>
<dbReference type="SMART" id="SM01012">
    <property type="entry name" value="ANTAR"/>
    <property type="match status" value="1"/>
</dbReference>
<dbReference type="AlphaFoldDB" id="A0A9X3AKR5"/>
<dbReference type="Gene3D" id="3.30.450.40">
    <property type="match status" value="1"/>
</dbReference>
<dbReference type="InterPro" id="IPR003018">
    <property type="entry name" value="GAF"/>
</dbReference>
<evidence type="ECO:0000256" key="1">
    <source>
        <dbReference type="ARBA" id="ARBA00023015"/>
    </source>
</evidence>
<dbReference type="RefSeq" id="WP_259628760.1">
    <property type="nucleotide sequence ID" value="NZ_JANYMP010000031.1"/>
</dbReference>
<gene>
    <name evidence="4" type="ORF">NZH93_41190</name>
</gene>
<evidence type="ECO:0000256" key="2">
    <source>
        <dbReference type="ARBA" id="ARBA00023163"/>
    </source>
</evidence>
<dbReference type="Proteomes" id="UP001141259">
    <property type="component" value="Unassembled WGS sequence"/>
</dbReference>
<sequence length="244" mass="25586">MSIDEVESAARLDEASAALEDLQGVLAGEQPIQEALQGLAEAAVRVIADAGAVSITIVDGTEASTAASTSEDVIHVDAEQYASGEGPCLEAARTITPVRVAVDAAHERWPVFAAAATKAGVRAYLSAPLAVGEDVLGSLNVYGYVDEAFDPYDEALLRLFTTAASGAITAARRSARSRQIIANLTKALVSRAEIDQAKGALMAVHGIEPDAAFERLVEESQATNTKLVEVARKLLVSLREREEG</sequence>